<dbReference type="AlphaFoldDB" id="A0A0F3NCG0"/>
<gene>
    <name evidence="1" type="ORF">EMUCRT_0720</name>
</gene>
<dbReference type="Proteomes" id="UP000033546">
    <property type="component" value="Unassembled WGS sequence"/>
</dbReference>
<evidence type="ECO:0000313" key="1">
    <source>
        <dbReference type="EMBL" id="KJV65763.1"/>
    </source>
</evidence>
<dbReference type="PATRIC" id="fig|1359167.3.peg.695"/>
<comment type="caution">
    <text evidence="1">The sequence shown here is derived from an EMBL/GenBank/DDBJ whole genome shotgun (WGS) entry which is preliminary data.</text>
</comment>
<name>A0A0F3NCG0_9RICK</name>
<accession>A0A0F3NCG0</accession>
<evidence type="ECO:0000313" key="2">
    <source>
        <dbReference type="Proteomes" id="UP000033546"/>
    </source>
</evidence>
<proteinExistence type="predicted"/>
<dbReference type="RefSeq" id="WP_045804996.1">
    <property type="nucleotide sequence ID" value="NZ_LANU01000002.1"/>
</dbReference>
<organism evidence="1 2">
    <name type="scientific">Ehrlichia cf. muris str. EmCRT</name>
    <dbReference type="NCBI Taxonomy" id="1359167"/>
    <lineage>
        <taxon>Bacteria</taxon>
        <taxon>Pseudomonadati</taxon>
        <taxon>Pseudomonadota</taxon>
        <taxon>Alphaproteobacteria</taxon>
        <taxon>Rickettsiales</taxon>
        <taxon>Anaplasmataceae</taxon>
        <taxon>Ehrlichia</taxon>
    </lineage>
</organism>
<protein>
    <submittedName>
        <fullName evidence="1">Uncharacterized protein</fullName>
    </submittedName>
</protein>
<sequence length="143" mass="16611">MSDIPYINNKNEIKSTKITWEIVKNQKYKQTHLLQISCLYIITIYSKHYNISLPEDNIMSNILLRINTTMESVLLNKLLNIEILKGISSYKFISKKKNNIARLQDISQFFSSSFNIKLPKSIEESFIAEHKEAVQLLKSSISI</sequence>
<dbReference type="EMBL" id="LANU01000002">
    <property type="protein sequence ID" value="KJV65763.1"/>
    <property type="molecule type" value="Genomic_DNA"/>
</dbReference>
<reference evidence="1 2" key="1">
    <citation type="submission" date="2015-02" db="EMBL/GenBank/DDBJ databases">
        <title>Genome Sequencing of Rickettsiales.</title>
        <authorList>
            <person name="Daugherty S.C."/>
            <person name="Su Q."/>
            <person name="Abolude K."/>
            <person name="Beier-Sexton M."/>
            <person name="Carlyon J.A."/>
            <person name="Carter R."/>
            <person name="Day N.P."/>
            <person name="Dumler S.J."/>
            <person name="Dyachenko V."/>
            <person name="Godinez A."/>
            <person name="Kurtti T.J."/>
            <person name="Lichay M."/>
            <person name="Mullins K.E."/>
            <person name="Ott S."/>
            <person name="Pappas-Brown V."/>
            <person name="Paris D.H."/>
            <person name="Patel P."/>
            <person name="Richards A.L."/>
            <person name="Sadzewicz L."/>
            <person name="Sears K."/>
            <person name="Seidman D."/>
            <person name="Sengamalay N."/>
            <person name="Stenos J."/>
            <person name="Tallon L.J."/>
            <person name="Vincent G."/>
            <person name="Fraser C.M."/>
            <person name="Munderloh U."/>
            <person name="Dunning-Hotopp J.C."/>
        </authorList>
    </citation>
    <scope>NUCLEOTIDE SEQUENCE [LARGE SCALE GENOMIC DNA]</scope>
    <source>
        <strain evidence="1 2">EmCRT</strain>
    </source>
</reference>